<dbReference type="AlphaFoldDB" id="A0AB34KDL2"/>
<dbReference type="SUPFAM" id="SSF54427">
    <property type="entry name" value="NTF2-like"/>
    <property type="match status" value="1"/>
</dbReference>
<reference evidence="1 2" key="1">
    <citation type="journal article" date="2020" name="Microbiol. Resour. Announc.">
        <title>Draft Genome Sequence of a Cladosporium Species Isolated from the Mesophotic Ascidian Didemnum maculosum.</title>
        <authorList>
            <person name="Gioti A."/>
            <person name="Siaperas R."/>
            <person name="Nikolaivits E."/>
            <person name="Le Goff G."/>
            <person name="Ouazzani J."/>
            <person name="Kotoulas G."/>
            <person name="Topakas E."/>
        </authorList>
    </citation>
    <scope>NUCLEOTIDE SEQUENCE [LARGE SCALE GENOMIC DNA]</scope>
    <source>
        <strain evidence="1 2">TM138-S3</strain>
    </source>
</reference>
<protein>
    <recommendedName>
        <fullName evidence="3">SnoaL-like domain-containing protein</fullName>
    </recommendedName>
</protein>
<dbReference type="Gene3D" id="3.10.450.50">
    <property type="match status" value="1"/>
</dbReference>
<proteinExistence type="predicted"/>
<sequence length="160" mass="17817">MSGPSLYNALASTATEWVTATRPNTEGSNDIDIDRIYSRLSPSAILRFGHKHFVSTTPHLQRDESPRDFVARLKSMSAAFQTWSIDVQDVNVDTEKKSAVVRAVFHMQAKNDPEVIHNEILFWCQMDDTGERVLRSTEFVDPAALQALAPKLKAAAASNE</sequence>
<dbReference type="GeneID" id="96009640"/>
<dbReference type="EMBL" id="JAAQHG020000041">
    <property type="protein sequence ID" value="KAL1582974.1"/>
    <property type="molecule type" value="Genomic_DNA"/>
</dbReference>
<gene>
    <name evidence="1" type="ORF">WHR41_08198</name>
</gene>
<name>A0AB34KDL2_9PEZI</name>
<organism evidence="1 2">
    <name type="scientific">Cladosporium halotolerans</name>
    <dbReference type="NCBI Taxonomy" id="1052096"/>
    <lineage>
        <taxon>Eukaryota</taxon>
        <taxon>Fungi</taxon>
        <taxon>Dikarya</taxon>
        <taxon>Ascomycota</taxon>
        <taxon>Pezizomycotina</taxon>
        <taxon>Dothideomycetes</taxon>
        <taxon>Dothideomycetidae</taxon>
        <taxon>Cladosporiales</taxon>
        <taxon>Cladosporiaceae</taxon>
        <taxon>Cladosporium</taxon>
    </lineage>
</organism>
<accession>A0AB34KDL2</accession>
<evidence type="ECO:0000313" key="2">
    <source>
        <dbReference type="Proteomes" id="UP000803884"/>
    </source>
</evidence>
<evidence type="ECO:0000313" key="1">
    <source>
        <dbReference type="EMBL" id="KAL1582974.1"/>
    </source>
</evidence>
<keyword evidence="2" id="KW-1185">Reference proteome</keyword>
<dbReference type="RefSeq" id="XP_069226081.1">
    <property type="nucleotide sequence ID" value="XM_069376802.1"/>
</dbReference>
<evidence type="ECO:0008006" key="3">
    <source>
        <dbReference type="Google" id="ProtNLM"/>
    </source>
</evidence>
<dbReference type="InterPro" id="IPR032710">
    <property type="entry name" value="NTF2-like_dom_sf"/>
</dbReference>
<dbReference type="Proteomes" id="UP000803884">
    <property type="component" value="Unassembled WGS sequence"/>
</dbReference>
<comment type="caution">
    <text evidence="1">The sequence shown here is derived from an EMBL/GenBank/DDBJ whole genome shotgun (WGS) entry which is preliminary data.</text>
</comment>